<feature type="disulfide bond" evidence="9">
    <location>
        <begin position="75"/>
        <end position="92"/>
    </location>
</feature>
<feature type="domain" description="EGF-like" evidence="12">
    <location>
        <begin position="63"/>
        <end position="104"/>
    </location>
</feature>
<evidence type="ECO:0000259" key="12">
    <source>
        <dbReference type="PROSITE" id="PS50026"/>
    </source>
</evidence>
<dbReference type="PANTHER" id="PTHR10740">
    <property type="entry name" value="TRANSFORMING GROWTH FACTOR ALPHA"/>
    <property type="match status" value="1"/>
</dbReference>
<keyword evidence="14" id="KW-1185">Reference proteome</keyword>
<dbReference type="PROSITE" id="PS00022">
    <property type="entry name" value="EGF_1"/>
    <property type="match status" value="1"/>
</dbReference>
<dbReference type="InterPro" id="IPR000742">
    <property type="entry name" value="EGF"/>
</dbReference>
<keyword evidence="11" id="KW-0732">Signal</keyword>
<evidence type="ECO:0000256" key="10">
    <source>
        <dbReference type="SAM" id="Phobius"/>
    </source>
</evidence>
<gene>
    <name evidence="13" type="primary">EPGN</name>
    <name evidence="13" type="ORF">EYF80_023258</name>
</gene>
<evidence type="ECO:0000256" key="4">
    <source>
        <dbReference type="ARBA" id="ARBA00022989"/>
    </source>
</evidence>
<dbReference type="Gene3D" id="2.10.25.10">
    <property type="entry name" value="Laminin"/>
    <property type="match status" value="1"/>
</dbReference>
<dbReference type="GO" id="GO:0016020">
    <property type="term" value="C:membrane"/>
    <property type="evidence" value="ECO:0007669"/>
    <property type="project" value="UniProtKB-SubCell"/>
</dbReference>
<proteinExistence type="predicted"/>
<evidence type="ECO:0000256" key="6">
    <source>
        <dbReference type="ARBA" id="ARBA00023136"/>
    </source>
</evidence>
<evidence type="ECO:0000313" key="14">
    <source>
        <dbReference type="Proteomes" id="UP000314294"/>
    </source>
</evidence>
<evidence type="ECO:0000256" key="5">
    <source>
        <dbReference type="ARBA" id="ARBA00023030"/>
    </source>
</evidence>
<keyword evidence="7 9" id="KW-1015">Disulfide bond</keyword>
<dbReference type="GO" id="GO:0005615">
    <property type="term" value="C:extracellular space"/>
    <property type="evidence" value="ECO:0007669"/>
    <property type="project" value="TreeGrafter"/>
</dbReference>
<reference evidence="13 14" key="1">
    <citation type="submission" date="2019-03" db="EMBL/GenBank/DDBJ databases">
        <title>First draft genome of Liparis tanakae, snailfish: a comprehensive survey of snailfish specific genes.</title>
        <authorList>
            <person name="Kim W."/>
            <person name="Song I."/>
            <person name="Jeong J.-H."/>
            <person name="Kim D."/>
            <person name="Kim S."/>
            <person name="Ryu S."/>
            <person name="Song J.Y."/>
            <person name="Lee S.K."/>
        </authorList>
    </citation>
    <scope>NUCLEOTIDE SEQUENCE [LARGE SCALE GENOMIC DNA]</scope>
    <source>
        <tissue evidence="13">Muscle</tissue>
    </source>
</reference>
<keyword evidence="4 10" id="KW-1133">Transmembrane helix</keyword>
<evidence type="ECO:0000256" key="7">
    <source>
        <dbReference type="ARBA" id="ARBA00023157"/>
    </source>
</evidence>
<dbReference type="SUPFAM" id="SSF57196">
    <property type="entry name" value="EGF/Laminin"/>
    <property type="match status" value="1"/>
</dbReference>
<comment type="subcellular location">
    <subcellularLocation>
        <location evidence="1">Membrane</location>
        <topology evidence="1">Single-pass type I membrane protein</topology>
    </subcellularLocation>
</comment>
<evidence type="ECO:0000256" key="3">
    <source>
        <dbReference type="ARBA" id="ARBA00022692"/>
    </source>
</evidence>
<dbReference type="PROSITE" id="PS50026">
    <property type="entry name" value="EGF_3"/>
    <property type="match status" value="1"/>
</dbReference>
<evidence type="ECO:0000256" key="11">
    <source>
        <dbReference type="SAM" id="SignalP"/>
    </source>
</evidence>
<dbReference type="GO" id="GO:0008083">
    <property type="term" value="F:growth factor activity"/>
    <property type="evidence" value="ECO:0007669"/>
    <property type="project" value="UniProtKB-KW"/>
</dbReference>
<dbReference type="PANTHER" id="PTHR10740:SF10">
    <property type="entry name" value="EPIGEN"/>
    <property type="match status" value="1"/>
</dbReference>
<keyword evidence="2 9" id="KW-0245">EGF-like domain</keyword>
<dbReference type="GO" id="GO:0007173">
    <property type="term" value="P:epidermal growth factor receptor signaling pathway"/>
    <property type="evidence" value="ECO:0007669"/>
    <property type="project" value="TreeGrafter"/>
</dbReference>
<organism evidence="13 14">
    <name type="scientific">Liparis tanakae</name>
    <name type="common">Tanaka's snailfish</name>
    <dbReference type="NCBI Taxonomy" id="230148"/>
    <lineage>
        <taxon>Eukaryota</taxon>
        <taxon>Metazoa</taxon>
        <taxon>Chordata</taxon>
        <taxon>Craniata</taxon>
        <taxon>Vertebrata</taxon>
        <taxon>Euteleostomi</taxon>
        <taxon>Actinopterygii</taxon>
        <taxon>Neopterygii</taxon>
        <taxon>Teleostei</taxon>
        <taxon>Neoteleostei</taxon>
        <taxon>Acanthomorphata</taxon>
        <taxon>Eupercaria</taxon>
        <taxon>Perciformes</taxon>
        <taxon>Cottioidei</taxon>
        <taxon>Cottales</taxon>
        <taxon>Liparidae</taxon>
        <taxon>Liparis</taxon>
    </lineage>
</organism>
<dbReference type="OrthoDB" id="9411915at2759"/>
<comment type="caution">
    <text evidence="13">The sequence shown here is derived from an EMBL/GenBank/DDBJ whole genome shotgun (WGS) entry which is preliminary data.</text>
</comment>
<accession>A0A4Z2HP66</accession>
<feature type="disulfide bond" evidence="9">
    <location>
        <begin position="94"/>
        <end position="103"/>
    </location>
</feature>
<evidence type="ECO:0000256" key="8">
    <source>
        <dbReference type="ARBA" id="ARBA00023180"/>
    </source>
</evidence>
<comment type="caution">
    <text evidence="9">Lacks conserved residue(s) required for the propagation of feature annotation.</text>
</comment>
<dbReference type="AlphaFoldDB" id="A0A4Z2HP66"/>
<evidence type="ECO:0000313" key="13">
    <source>
        <dbReference type="EMBL" id="TNN66572.1"/>
    </source>
</evidence>
<keyword evidence="5" id="KW-0339">Growth factor</keyword>
<sequence length="161" mass="17584">MFTQRLAHAEKALLSAMAALLLLTTTGQSAMPSNSLPTAETPALSATTLLVNGSMEVPTVLASHRSCMSEHEHFCENGGECMYPQDSDQPACICTPSYGGHRCQFWNPRSYTLPELEQLIGIIFGMALLVIALAFIVYCLAHRRCMKSATFKKLKLSELSV</sequence>
<feature type="chain" id="PRO_5021252236" evidence="11">
    <location>
        <begin position="30"/>
        <end position="161"/>
    </location>
</feature>
<evidence type="ECO:0000256" key="9">
    <source>
        <dbReference type="PROSITE-ProRule" id="PRU00076"/>
    </source>
</evidence>
<dbReference type="EMBL" id="SRLO01000217">
    <property type="protein sequence ID" value="TNN66572.1"/>
    <property type="molecule type" value="Genomic_DNA"/>
</dbReference>
<keyword evidence="6 10" id="KW-0472">Membrane</keyword>
<dbReference type="GO" id="GO:0005154">
    <property type="term" value="F:epidermal growth factor receptor binding"/>
    <property type="evidence" value="ECO:0007669"/>
    <property type="project" value="TreeGrafter"/>
</dbReference>
<evidence type="ECO:0000256" key="2">
    <source>
        <dbReference type="ARBA" id="ARBA00022536"/>
    </source>
</evidence>
<dbReference type="Proteomes" id="UP000314294">
    <property type="component" value="Unassembled WGS sequence"/>
</dbReference>
<evidence type="ECO:0000256" key="1">
    <source>
        <dbReference type="ARBA" id="ARBA00004479"/>
    </source>
</evidence>
<keyword evidence="3 10" id="KW-0812">Transmembrane</keyword>
<dbReference type="GO" id="GO:0045840">
    <property type="term" value="P:positive regulation of mitotic nuclear division"/>
    <property type="evidence" value="ECO:0007669"/>
    <property type="project" value="TreeGrafter"/>
</dbReference>
<keyword evidence="8" id="KW-0325">Glycoprotein</keyword>
<protein>
    <submittedName>
        <fullName evidence="13">Epigen</fullName>
    </submittedName>
</protein>
<feature type="signal peptide" evidence="11">
    <location>
        <begin position="1"/>
        <end position="29"/>
    </location>
</feature>
<name>A0A4Z2HP66_9TELE</name>
<dbReference type="GO" id="GO:0008284">
    <property type="term" value="P:positive regulation of cell population proliferation"/>
    <property type="evidence" value="ECO:0007669"/>
    <property type="project" value="TreeGrafter"/>
</dbReference>
<feature type="transmembrane region" description="Helical" evidence="10">
    <location>
        <begin position="119"/>
        <end position="141"/>
    </location>
</feature>